<feature type="region of interest" description="Disordered" evidence="6">
    <location>
        <begin position="258"/>
        <end position="434"/>
    </location>
</feature>
<comment type="caution">
    <text evidence="9">The sequence shown here is derived from an EMBL/GenBank/DDBJ whole genome shotgun (WGS) entry which is preliminary data.</text>
</comment>
<accession>A0A292YK98</accession>
<name>A0A292YK98_9BACL</name>
<comment type="subcellular location">
    <subcellularLocation>
        <location evidence="1">Cell membrane</location>
        <topology evidence="1">Single-pass membrane protein</topology>
    </subcellularLocation>
</comment>
<organism evidence="9 10">
    <name type="scientific">Effusibacillus lacus</name>
    <dbReference type="NCBI Taxonomy" id="1348429"/>
    <lineage>
        <taxon>Bacteria</taxon>
        <taxon>Bacillati</taxon>
        <taxon>Bacillota</taxon>
        <taxon>Bacilli</taxon>
        <taxon>Bacillales</taxon>
        <taxon>Alicyclobacillaceae</taxon>
        <taxon>Effusibacillus</taxon>
    </lineage>
</organism>
<dbReference type="PROSITE" id="PS51849">
    <property type="entry name" value="RSGI_N"/>
    <property type="match status" value="1"/>
</dbReference>
<dbReference type="InterPro" id="IPR024449">
    <property type="entry name" value="Anti-sigma_RsgI_N"/>
</dbReference>
<dbReference type="Proteomes" id="UP000217785">
    <property type="component" value="Unassembled WGS sequence"/>
</dbReference>
<sequence>MRETKGLVMKITDRYMVVMCDDGKFRNLPLPAQIPGVGERITVSLRQKKSFSLYWFSVVAAVFLLVLGSTLWGKVQPQYSRVVAIDINPSLELFLDSENRVVRFVPLNKDAETLLNGLHLEKKVLNEAIPDILKNSMELGYIKNEKENLIMVSVTQLQNGGTAVDSKSLEILILETLQSHISGFLKVNLVDRHLYYKAKEQGVSVNKFILAQEAQQQGVNLDFGNNADGSESTARVLQKAGLAIDKFFVPFGFQTELPATQGSDEEKRQNNDRSNDQKNKSDHGTYKENRFDQENKSTDSTFSGNSQKYPEYNRSLQTQTNETPVQNSNTSSYPISNGTSTSGSGNSESGTSTPPESGSQIPVNQAPGDPTSTTTQSGTNTTTQSGTNTTTQSGTNTTTQSGTNTTPTTNSPSSTTPTNTVPSNSYPNTSGSGW</sequence>
<feature type="compositionally biased region" description="Polar residues" evidence="6">
    <location>
        <begin position="354"/>
        <end position="363"/>
    </location>
</feature>
<evidence type="ECO:0000256" key="3">
    <source>
        <dbReference type="ARBA" id="ARBA00022692"/>
    </source>
</evidence>
<feature type="compositionally biased region" description="Polar residues" evidence="6">
    <location>
        <begin position="298"/>
        <end position="335"/>
    </location>
</feature>
<evidence type="ECO:0000313" key="10">
    <source>
        <dbReference type="Proteomes" id="UP000217785"/>
    </source>
</evidence>
<reference evidence="10" key="1">
    <citation type="submission" date="2017-07" db="EMBL/GenBank/DDBJ databases">
        <title>Draft genome sequence of Effusibacillus lacus strain skLN1.</title>
        <authorList>
            <person name="Watanabe M."/>
            <person name="Kojima H."/>
            <person name="Fukui M."/>
        </authorList>
    </citation>
    <scope>NUCLEOTIDE SEQUENCE [LARGE SCALE GENOMIC DNA]</scope>
    <source>
        <strain evidence="10">skLN1</strain>
    </source>
</reference>
<dbReference type="OrthoDB" id="9800626at2"/>
<keyword evidence="4 7" id="KW-1133">Transmembrane helix</keyword>
<proteinExistence type="predicted"/>
<evidence type="ECO:0000313" key="9">
    <source>
        <dbReference type="EMBL" id="GAX91537.1"/>
    </source>
</evidence>
<feature type="compositionally biased region" description="Basic and acidic residues" evidence="6">
    <location>
        <begin position="264"/>
        <end position="297"/>
    </location>
</feature>
<dbReference type="Pfam" id="PF12791">
    <property type="entry name" value="RsgI_N"/>
    <property type="match status" value="1"/>
</dbReference>
<evidence type="ECO:0000256" key="4">
    <source>
        <dbReference type="ARBA" id="ARBA00022989"/>
    </source>
</evidence>
<dbReference type="GO" id="GO:0005886">
    <property type="term" value="C:plasma membrane"/>
    <property type="evidence" value="ECO:0007669"/>
    <property type="project" value="UniProtKB-SubCell"/>
</dbReference>
<keyword evidence="10" id="KW-1185">Reference proteome</keyword>
<feature type="transmembrane region" description="Helical" evidence="7">
    <location>
        <begin position="53"/>
        <end position="72"/>
    </location>
</feature>
<evidence type="ECO:0000256" key="1">
    <source>
        <dbReference type="ARBA" id="ARBA00004162"/>
    </source>
</evidence>
<gene>
    <name evidence="9" type="ORF">EFBL_3227</name>
</gene>
<protein>
    <recommendedName>
        <fullName evidence="8">RsgI N-terminal anti-sigma domain-containing protein</fullName>
    </recommendedName>
</protein>
<dbReference type="RefSeq" id="WP_096183444.1">
    <property type="nucleotide sequence ID" value="NZ_BDUF01000101.1"/>
</dbReference>
<evidence type="ECO:0000256" key="6">
    <source>
        <dbReference type="SAM" id="MobiDB-lite"/>
    </source>
</evidence>
<feature type="compositionally biased region" description="Low complexity" evidence="6">
    <location>
        <begin position="336"/>
        <end position="353"/>
    </location>
</feature>
<evidence type="ECO:0000256" key="5">
    <source>
        <dbReference type="ARBA" id="ARBA00023136"/>
    </source>
</evidence>
<keyword evidence="5 7" id="KW-0472">Membrane</keyword>
<keyword evidence="2" id="KW-1003">Cell membrane</keyword>
<feature type="domain" description="RsgI N-terminal anti-sigma" evidence="8">
    <location>
        <begin position="4"/>
        <end position="52"/>
    </location>
</feature>
<feature type="compositionally biased region" description="Low complexity" evidence="6">
    <location>
        <begin position="370"/>
        <end position="434"/>
    </location>
</feature>
<dbReference type="Pfam" id="PF23750">
    <property type="entry name" value="RsgI_M"/>
    <property type="match status" value="1"/>
</dbReference>
<dbReference type="InterPro" id="IPR055431">
    <property type="entry name" value="RsgI_M"/>
</dbReference>
<keyword evidence="3 7" id="KW-0812">Transmembrane</keyword>
<evidence type="ECO:0000256" key="2">
    <source>
        <dbReference type="ARBA" id="ARBA00022475"/>
    </source>
</evidence>
<evidence type="ECO:0000259" key="8">
    <source>
        <dbReference type="PROSITE" id="PS51849"/>
    </source>
</evidence>
<dbReference type="EMBL" id="BDUF01000101">
    <property type="protein sequence ID" value="GAX91537.1"/>
    <property type="molecule type" value="Genomic_DNA"/>
</dbReference>
<evidence type="ECO:0000256" key="7">
    <source>
        <dbReference type="SAM" id="Phobius"/>
    </source>
</evidence>
<dbReference type="AlphaFoldDB" id="A0A292YK98"/>